<evidence type="ECO:0000256" key="9">
    <source>
        <dbReference type="SAM" id="SignalP"/>
    </source>
</evidence>
<keyword evidence="8" id="KW-0175">Coiled coil</keyword>
<dbReference type="Gene3D" id="1.20.1600.10">
    <property type="entry name" value="Outer membrane efflux proteins (OEP)"/>
    <property type="match status" value="1"/>
</dbReference>
<dbReference type="HOGENOM" id="CLU_022604_1_0_6"/>
<dbReference type="Proteomes" id="UP000032803">
    <property type="component" value="Chromosome I"/>
</dbReference>
<dbReference type="GO" id="GO:1990281">
    <property type="term" value="C:efflux pump complex"/>
    <property type="evidence" value="ECO:0007669"/>
    <property type="project" value="TreeGrafter"/>
</dbReference>
<keyword evidence="4" id="KW-1134">Transmembrane beta strand</keyword>
<feature type="chain" id="PRO_5009754217" description="Outer membrane efflux protein" evidence="9">
    <location>
        <begin position="25"/>
        <end position="542"/>
    </location>
</feature>
<dbReference type="PANTHER" id="PTHR30026">
    <property type="entry name" value="OUTER MEMBRANE PROTEIN TOLC"/>
    <property type="match status" value="1"/>
</dbReference>
<evidence type="ECO:0000256" key="2">
    <source>
        <dbReference type="ARBA" id="ARBA00007613"/>
    </source>
</evidence>
<reference evidence="11" key="1">
    <citation type="submission" date="2014-09" db="EMBL/GenBank/DDBJ databases">
        <authorList>
            <person name="Gomez-Valero L."/>
        </authorList>
    </citation>
    <scope>NUCLEOTIDE SEQUENCE [LARGE SCALE GENOMIC DNA]</scope>
    <source>
        <strain evidence="11">ATCC35250</strain>
    </source>
</reference>
<sequence length="542" mass="60640">MSPRMIWRVKLLLAVALNTPLVFSATPTPAPPAPAASLYGWTNAPHEEAARVLEAEERLRQAIVNPEYLLDSWVDLPTAPDVRHKKPQRLTLREAILLALRYNPNIQNAELDRIIQRYQLRLANNEFELQYALAGSAVAQRTRFSGVGSTNNSSALATPEFNLKTKTGGQIGLNLDNNVSNYNSYTPVLNFSFTQPLLRGFGKDVNEANLRNAIDNEWLNKLNLQQAVSDQITQVIVAYRSLILSGNNLENQRLQLKEAQKTYEMNEKKIEAGQLEPTGNIQQSYQIESLSLMVEQAENDFKTAAQDLLQTIGLDPQMRLSVPSDVALDKIIIPDLKESIEIALNHNTQFLAQKMLVRADERAYKVAKNQQLWQLDVGANVQSGRVSDVDGNNGIRNIYNGQNLTESAQVTLTIPINDISRRNQLITAKVALEKDRLNLIAAKRALETNITNIVNNIKSLAKRYELARKQVKLAAQSYELEKKKLAAGIATALDVNNTQNQLIQAQANLISAKVAYLNQLSALQRLLGTTLDYWQIKLRYGK</sequence>
<evidence type="ECO:0000256" key="3">
    <source>
        <dbReference type="ARBA" id="ARBA00022448"/>
    </source>
</evidence>
<keyword evidence="7" id="KW-0998">Cell outer membrane</keyword>
<evidence type="ECO:0000256" key="8">
    <source>
        <dbReference type="SAM" id="Coils"/>
    </source>
</evidence>
<keyword evidence="6" id="KW-0472">Membrane</keyword>
<dbReference type="EMBL" id="LN681225">
    <property type="protein sequence ID" value="CEK09186.1"/>
    <property type="molecule type" value="Genomic_DNA"/>
</dbReference>
<evidence type="ECO:0000256" key="7">
    <source>
        <dbReference type="ARBA" id="ARBA00023237"/>
    </source>
</evidence>
<organism evidence="10 11">
    <name type="scientific">Legionella hackeliae</name>
    <dbReference type="NCBI Taxonomy" id="449"/>
    <lineage>
        <taxon>Bacteria</taxon>
        <taxon>Pseudomonadati</taxon>
        <taxon>Pseudomonadota</taxon>
        <taxon>Gammaproteobacteria</taxon>
        <taxon>Legionellales</taxon>
        <taxon>Legionellaceae</taxon>
        <taxon>Legionella</taxon>
    </lineage>
</organism>
<keyword evidence="9" id="KW-0732">Signal</keyword>
<proteinExistence type="inferred from homology"/>
<feature type="coiled-coil region" evidence="8">
    <location>
        <begin position="443"/>
        <end position="481"/>
    </location>
</feature>
<dbReference type="STRING" id="449.LHA_0065"/>
<keyword evidence="3" id="KW-0813">Transport</keyword>
<dbReference type="Pfam" id="PF02321">
    <property type="entry name" value="OEP"/>
    <property type="match status" value="1"/>
</dbReference>
<comment type="similarity">
    <text evidence="2">Belongs to the outer membrane factor (OMF) (TC 1.B.17) family.</text>
</comment>
<dbReference type="PATRIC" id="fig|449.7.peg.1853"/>
<evidence type="ECO:0000256" key="1">
    <source>
        <dbReference type="ARBA" id="ARBA00004442"/>
    </source>
</evidence>
<evidence type="ECO:0000313" key="10">
    <source>
        <dbReference type="EMBL" id="CEK09186.1"/>
    </source>
</evidence>
<dbReference type="GO" id="GO:0009279">
    <property type="term" value="C:cell outer membrane"/>
    <property type="evidence" value="ECO:0007669"/>
    <property type="project" value="UniProtKB-SubCell"/>
</dbReference>
<name>A0A0A8UNW7_LEGHA</name>
<keyword evidence="5" id="KW-0812">Transmembrane</keyword>
<evidence type="ECO:0008006" key="12">
    <source>
        <dbReference type="Google" id="ProtNLM"/>
    </source>
</evidence>
<feature type="signal peptide" evidence="9">
    <location>
        <begin position="1"/>
        <end position="24"/>
    </location>
</feature>
<protein>
    <recommendedName>
        <fullName evidence="12">Outer membrane efflux protein</fullName>
    </recommendedName>
</protein>
<dbReference type="InterPro" id="IPR003423">
    <property type="entry name" value="OMP_efflux"/>
</dbReference>
<dbReference type="AlphaFoldDB" id="A0A0A8UNW7"/>
<evidence type="ECO:0000256" key="4">
    <source>
        <dbReference type="ARBA" id="ARBA00022452"/>
    </source>
</evidence>
<evidence type="ECO:0000313" key="11">
    <source>
        <dbReference type="Proteomes" id="UP000032803"/>
    </source>
</evidence>
<dbReference type="GO" id="GO:0015562">
    <property type="term" value="F:efflux transmembrane transporter activity"/>
    <property type="evidence" value="ECO:0007669"/>
    <property type="project" value="InterPro"/>
</dbReference>
<dbReference type="KEGG" id="lha:LHA_0065"/>
<dbReference type="PANTHER" id="PTHR30026:SF20">
    <property type="entry name" value="OUTER MEMBRANE PROTEIN TOLC"/>
    <property type="match status" value="1"/>
</dbReference>
<evidence type="ECO:0000256" key="6">
    <source>
        <dbReference type="ARBA" id="ARBA00023136"/>
    </source>
</evidence>
<feature type="coiled-coil region" evidence="8">
    <location>
        <begin position="249"/>
        <end position="307"/>
    </location>
</feature>
<comment type="subcellular location">
    <subcellularLocation>
        <location evidence="1">Cell outer membrane</location>
    </subcellularLocation>
</comment>
<gene>
    <name evidence="10" type="ORF">LHA_0065</name>
</gene>
<dbReference type="GO" id="GO:0015288">
    <property type="term" value="F:porin activity"/>
    <property type="evidence" value="ECO:0007669"/>
    <property type="project" value="TreeGrafter"/>
</dbReference>
<evidence type="ECO:0000256" key="5">
    <source>
        <dbReference type="ARBA" id="ARBA00022692"/>
    </source>
</evidence>
<accession>A0A0A8UNW7</accession>
<keyword evidence="11" id="KW-1185">Reference proteome</keyword>
<dbReference type="SUPFAM" id="SSF56954">
    <property type="entry name" value="Outer membrane efflux proteins (OEP)"/>
    <property type="match status" value="1"/>
</dbReference>
<dbReference type="InterPro" id="IPR051906">
    <property type="entry name" value="TolC-like"/>
</dbReference>